<feature type="compositionally biased region" description="Polar residues" evidence="1">
    <location>
        <begin position="16"/>
        <end position="25"/>
    </location>
</feature>
<dbReference type="AlphaFoldDB" id="A0A2I0IHZ4"/>
<dbReference type="PANTHER" id="PTHR32108:SF9">
    <property type="entry name" value="REVERSE TRANSCRIPTASE RNASE H-LIKE DOMAIN-CONTAINING PROTEIN"/>
    <property type="match status" value="1"/>
</dbReference>
<evidence type="ECO:0000313" key="3">
    <source>
        <dbReference type="Proteomes" id="UP000233551"/>
    </source>
</evidence>
<accession>A0A2I0IHZ4</accession>
<organism evidence="2 3">
    <name type="scientific">Punica granatum</name>
    <name type="common">Pomegranate</name>
    <dbReference type="NCBI Taxonomy" id="22663"/>
    <lineage>
        <taxon>Eukaryota</taxon>
        <taxon>Viridiplantae</taxon>
        <taxon>Streptophyta</taxon>
        <taxon>Embryophyta</taxon>
        <taxon>Tracheophyta</taxon>
        <taxon>Spermatophyta</taxon>
        <taxon>Magnoliopsida</taxon>
        <taxon>eudicotyledons</taxon>
        <taxon>Gunneridae</taxon>
        <taxon>Pentapetalae</taxon>
        <taxon>rosids</taxon>
        <taxon>malvids</taxon>
        <taxon>Myrtales</taxon>
        <taxon>Lythraceae</taxon>
        <taxon>Punica</taxon>
    </lineage>
</organism>
<keyword evidence="3" id="KW-1185">Reference proteome</keyword>
<evidence type="ECO:0000256" key="1">
    <source>
        <dbReference type="SAM" id="MobiDB-lite"/>
    </source>
</evidence>
<reference evidence="2 3" key="1">
    <citation type="submission" date="2017-11" db="EMBL/GenBank/DDBJ databases">
        <title>De-novo sequencing of pomegranate (Punica granatum L.) genome.</title>
        <authorList>
            <person name="Akparov Z."/>
            <person name="Amiraslanov A."/>
            <person name="Hajiyeva S."/>
            <person name="Abbasov M."/>
            <person name="Kaur K."/>
            <person name="Hamwieh A."/>
            <person name="Solovyev V."/>
            <person name="Salamov A."/>
            <person name="Braich B."/>
            <person name="Kosarev P."/>
            <person name="Mahmoud A."/>
            <person name="Hajiyev E."/>
            <person name="Babayeva S."/>
            <person name="Izzatullayeva V."/>
            <person name="Mammadov A."/>
            <person name="Mammadov A."/>
            <person name="Sharifova S."/>
            <person name="Ojaghi J."/>
            <person name="Eynullazada K."/>
            <person name="Bayramov B."/>
            <person name="Abdulazimova A."/>
            <person name="Shahmuradov I."/>
        </authorList>
    </citation>
    <scope>NUCLEOTIDE SEQUENCE [LARGE SCALE GENOMIC DNA]</scope>
    <source>
        <strain evidence="3">cv. AG2017</strain>
        <tissue evidence="2">Leaf</tissue>
    </source>
</reference>
<name>A0A2I0IHZ4_PUNGR</name>
<sequence>MAEGDHVDISEEVNLSVPTLSQPPQTHALPPLTPAGLPPSPHTRLNIGLNPLPNRSTIPRRRLHPYLRRRHQSSTIMILLCPKLLNTNPQLLKPLTRRNESRPRKVNRAVQHHRDPADNTRPYQSRLPTSTSKFARRRLYENPAVSDKGKALAIGAEATPEVSPTPPKKVTEEEAEAFMKVIKASEYKVVEQMAKSPAHISLLGLLLNSEPHREALMRVLTAAQ</sequence>
<feature type="compositionally biased region" description="Pro residues" evidence="1">
    <location>
        <begin position="31"/>
        <end position="40"/>
    </location>
</feature>
<feature type="region of interest" description="Disordered" evidence="1">
    <location>
        <begin position="99"/>
        <end position="127"/>
    </location>
</feature>
<gene>
    <name evidence="2" type="ORF">CRG98_035978</name>
</gene>
<comment type="caution">
    <text evidence="2">The sequence shown here is derived from an EMBL/GenBank/DDBJ whole genome shotgun (WGS) entry which is preliminary data.</text>
</comment>
<dbReference type="PANTHER" id="PTHR32108">
    <property type="entry name" value="DNA-DIRECTED RNA POLYMERASE SUBUNIT ALPHA"/>
    <property type="match status" value="1"/>
</dbReference>
<proteinExistence type="predicted"/>
<protein>
    <submittedName>
        <fullName evidence="2">Uncharacterized protein</fullName>
    </submittedName>
</protein>
<feature type="region of interest" description="Disordered" evidence="1">
    <location>
        <begin position="1"/>
        <end position="40"/>
    </location>
</feature>
<evidence type="ECO:0000313" key="2">
    <source>
        <dbReference type="EMBL" id="PKI43632.1"/>
    </source>
</evidence>
<dbReference type="EMBL" id="PGOL01003026">
    <property type="protein sequence ID" value="PKI43632.1"/>
    <property type="molecule type" value="Genomic_DNA"/>
</dbReference>
<dbReference type="Proteomes" id="UP000233551">
    <property type="component" value="Unassembled WGS sequence"/>
</dbReference>
<feature type="non-terminal residue" evidence="2">
    <location>
        <position position="224"/>
    </location>
</feature>